<comment type="caution">
    <text evidence="1">The sequence shown here is derived from an EMBL/GenBank/DDBJ whole genome shotgun (WGS) entry which is preliminary data.</text>
</comment>
<name>G5K2I9_9STRE</name>
<sequence length="56" mass="6552">MDKKDSIQKVAKELGPEAGRFYQNMIEDFQKGYADYVFQTDKIETQARRLKHLGKS</sequence>
<dbReference type="STRING" id="764299.STRIC_1001"/>
<protein>
    <submittedName>
        <fullName evidence="1">Uncharacterized protein</fullName>
    </submittedName>
</protein>
<dbReference type="AlphaFoldDB" id="G5K2I9"/>
<evidence type="ECO:0000313" key="2">
    <source>
        <dbReference type="Proteomes" id="UP000003330"/>
    </source>
</evidence>
<evidence type="ECO:0000313" key="1">
    <source>
        <dbReference type="EMBL" id="EHI69490.1"/>
    </source>
</evidence>
<organism evidence="1 2">
    <name type="scientific">Streptococcus ictaluri 707-05</name>
    <dbReference type="NCBI Taxonomy" id="764299"/>
    <lineage>
        <taxon>Bacteria</taxon>
        <taxon>Bacillati</taxon>
        <taxon>Bacillota</taxon>
        <taxon>Bacilli</taxon>
        <taxon>Lactobacillales</taxon>
        <taxon>Streptococcaceae</taxon>
        <taxon>Streptococcus</taxon>
    </lineage>
</organism>
<keyword evidence="2" id="KW-1185">Reference proteome</keyword>
<accession>G5K2I9</accession>
<dbReference type="RefSeq" id="WP_008088920.1">
    <property type="nucleotide sequence ID" value="NZ_AEUX02000006.1"/>
</dbReference>
<reference evidence="1 2" key="1">
    <citation type="journal article" date="2014" name="Int. J. Syst. Evol. Microbiol.">
        <title>Phylogenomics and the dynamic genome evolution of the genus Streptococcus.</title>
        <authorList>
            <consortium name="The Broad Institute Genome Sequencing Platform"/>
            <person name="Richards V.P."/>
            <person name="Palmer S.R."/>
            <person name="Pavinski Bitar P.D."/>
            <person name="Qin X."/>
            <person name="Weinstock G.M."/>
            <person name="Highlander S.K."/>
            <person name="Town C.D."/>
            <person name="Burne R.A."/>
            <person name="Stanhope M.J."/>
        </authorList>
    </citation>
    <scope>NUCLEOTIDE SEQUENCE [LARGE SCALE GENOMIC DNA]</scope>
    <source>
        <strain evidence="1 2">707-05</strain>
    </source>
</reference>
<dbReference type="Proteomes" id="UP000003330">
    <property type="component" value="Unassembled WGS sequence"/>
</dbReference>
<dbReference type="OrthoDB" id="423921at2"/>
<gene>
    <name evidence="1" type="ORF">STRIC_1001</name>
</gene>
<dbReference type="EMBL" id="AEUX02000006">
    <property type="protein sequence ID" value="EHI69490.1"/>
    <property type="molecule type" value="Genomic_DNA"/>
</dbReference>
<proteinExistence type="predicted"/>